<evidence type="ECO:0000313" key="2">
    <source>
        <dbReference type="Proteomes" id="UP001596242"/>
    </source>
</evidence>
<keyword evidence="2" id="KW-1185">Reference proteome</keyword>
<sequence length="171" mass="18666">MADHHRADLVVEALDMAAGRGHPEPGCITHTDCGSAYTSAQFRTRVEKLKLRQSMGRIAAAESFLAVLKEGIGTRVRTGRATARADIFIFIETFHRVQGELARLGLPIVSSAVWKILNAAGLDPAPRRTGPTWRDSLTAQADSIVAADFFHLDAVLRRRPRCCSAHPGRRG</sequence>
<evidence type="ECO:0008006" key="3">
    <source>
        <dbReference type="Google" id="ProtNLM"/>
    </source>
</evidence>
<proteinExistence type="predicted"/>
<gene>
    <name evidence="1" type="ORF">ACFP50_00015</name>
</gene>
<dbReference type="PANTHER" id="PTHR46889">
    <property type="entry name" value="TRANSPOSASE INSF FOR INSERTION SEQUENCE IS3B-RELATED"/>
    <property type="match status" value="1"/>
</dbReference>
<dbReference type="EMBL" id="JBHSPT010000001">
    <property type="protein sequence ID" value="MFC6053927.1"/>
    <property type="molecule type" value="Genomic_DNA"/>
</dbReference>
<dbReference type="Proteomes" id="UP001596242">
    <property type="component" value="Unassembled WGS sequence"/>
</dbReference>
<dbReference type="InterPro" id="IPR012337">
    <property type="entry name" value="RNaseH-like_sf"/>
</dbReference>
<comment type="caution">
    <text evidence="1">The sequence shown here is derived from an EMBL/GenBank/DDBJ whole genome shotgun (WGS) entry which is preliminary data.</text>
</comment>
<accession>A0ABW1LSH4</accession>
<evidence type="ECO:0000313" key="1">
    <source>
        <dbReference type="EMBL" id="MFC6053927.1"/>
    </source>
</evidence>
<organism evidence="1 2">
    <name type="scientific">Streptomyces pratens</name>
    <dbReference type="NCBI Taxonomy" id="887456"/>
    <lineage>
        <taxon>Bacteria</taxon>
        <taxon>Bacillati</taxon>
        <taxon>Actinomycetota</taxon>
        <taxon>Actinomycetes</taxon>
        <taxon>Kitasatosporales</taxon>
        <taxon>Streptomycetaceae</taxon>
        <taxon>Streptomyces</taxon>
    </lineage>
</organism>
<dbReference type="InterPro" id="IPR050900">
    <property type="entry name" value="Transposase_IS3/IS150/IS904"/>
</dbReference>
<dbReference type="RefSeq" id="WP_386391850.1">
    <property type="nucleotide sequence ID" value="NZ_JBHSPT010000001.1"/>
</dbReference>
<dbReference type="PANTHER" id="PTHR46889:SF4">
    <property type="entry name" value="TRANSPOSASE INSO FOR INSERTION SEQUENCE ELEMENT IS911B-RELATED"/>
    <property type="match status" value="1"/>
</dbReference>
<name>A0ABW1LSH4_9ACTN</name>
<reference evidence="2" key="1">
    <citation type="journal article" date="2019" name="Int. J. Syst. Evol. Microbiol.">
        <title>The Global Catalogue of Microorganisms (GCM) 10K type strain sequencing project: providing services to taxonomists for standard genome sequencing and annotation.</title>
        <authorList>
            <consortium name="The Broad Institute Genomics Platform"/>
            <consortium name="The Broad Institute Genome Sequencing Center for Infectious Disease"/>
            <person name="Wu L."/>
            <person name="Ma J."/>
        </authorList>
    </citation>
    <scope>NUCLEOTIDE SEQUENCE [LARGE SCALE GENOMIC DNA]</scope>
    <source>
        <strain evidence="2">JCM 12763</strain>
    </source>
</reference>
<protein>
    <recommendedName>
        <fullName evidence="3">Integrase catalytic domain-containing protein</fullName>
    </recommendedName>
</protein>
<dbReference type="SUPFAM" id="SSF53098">
    <property type="entry name" value="Ribonuclease H-like"/>
    <property type="match status" value="1"/>
</dbReference>